<comment type="caution">
    <text evidence="1">The sequence shown here is derived from an EMBL/GenBank/DDBJ whole genome shotgun (WGS) entry which is preliminary data.</text>
</comment>
<dbReference type="STRING" id="1348853.LK12_19310"/>
<dbReference type="RefSeq" id="WP_039287731.1">
    <property type="nucleotide sequence ID" value="NZ_JTDI01000006.1"/>
</dbReference>
<keyword evidence="2" id="KW-1185">Reference proteome</keyword>
<evidence type="ECO:0000313" key="2">
    <source>
        <dbReference type="Proteomes" id="UP000031057"/>
    </source>
</evidence>
<dbReference type="InterPro" id="IPR002514">
    <property type="entry name" value="Transposase_8"/>
</dbReference>
<dbReference type="Pfam" id="PF01527">
    <property type="entry name" value="HTH_Tnp_1"/>
    <property type="match status" value="1"/>
</dbReference>
<dbReference type="PANTHER" id="PTHR37936:SF3">
    <property type="entry name" value="TRANSPOSASE INSC FOR INSERTION ELEMENT IS2A-RELATED"/>
    <property type="match status" value="1"/>
</dbReference>
<accession>A0A0B1ZL33</accession>
<dbReference type="PANTHER" id="PTHR37936">
    <property type="entry name" value="TRANSPOSASE INSC FOR INSERTION ELEMENT IS2A-RELATED"/>
    <property type="match status" value="1"/>
</dbReference>
<evidence type="ECO:0000313" key="1">
    <source>
        <dbReference type="EMBL" id="KHK90029.1"/>
    </source>
</evidence>
<proteinExistence type="predicted"/>
<dbReference type="GO" id="GO:0006313">
    <property type="term" value="P:DNA transposition"/>
    <property type="evidence" value="ECO:0007669"/>
    <property type="project" value="InterPro"/>
</dbReference>
<dbReference type="NCBIfam" id="NF047595">
    <property type="entry name" value="IS66_ISRel24_TnpA"/>
    <property type="match status" value="1"/>
</dbReference>
<gene>
    <name evidence="1" type="ORF">LK12_19310</name>
</gene>
<dbReference type="Proteomes" id="UP000031057">
    <property type="component" value="Unassembled WGS sequence"/>
</dbReference>
<reference evidence="1 2" key="1">
    <citation type="submission" date="2014-10" db="EMBL/GenBank/DDBJ databases">
        <title>Genome sequence of Novosphingobium malaysiense MUSC 273(T).</title>
        <authorList>
            <person name="Lee L.-H."/>
        </authorList>
    </citation>
    <scope>NUCLEOTIDE SEQUENCE [LARGE SCALE GENOMIC DNA]</scope>
    <source>
        <strain evidence="1 2">MUSC 273</strain>
    </source>
</reference>
<organism evidence="1 2">
    <name type="scientific">Novosphingobium malaysiense</name>
    <dbReference type="NCBI Taxonomy" id="1348853"/>
    <lineage>
        <taxon>Bacteria</taxon>
        <taxon>Pseudomonadati</taxon>
        <taxon>Pseudomonadota</taxon>
        <taxon>Alphaproteobacteria</taxon>
        <taxon>Sphingomonadales</taxon>
        <taxon>Sphingomonadaceae</taxon>
        <taxon>Novosphingobium</taxon>
    </lineage>
</organism>
<dbReference type="EMBL" id="JTDI01000006">
    <property type="protein sequence ID" value="KHK90029.1"/>
    <property type="molecule type" value="Genomic_DNA"/>
</dbReference>
<dbReference type="GO" id="GO:0043565">
    <property type="term" value="F:sequence-specific DNA binding"/>
    <property type="evidence" value="ECO:0007669"/>
    <property type="project" value="InterPro"/>
</dbReference>
<dbReference type="InterPro" id="IPR010921">
    <property type="entry name" value="Trp_repressor/repl_initiator"/>
</dbReference>
<name>A0A0B1ZL33_9SPHN</name>
<dbReference type="OrthoDB" id="8080802at2"/>
<dbReference type="SUPFAM" id="SSF48295">
    <property type="entry name" value="TrpR-like"/>
    <property type="match status" value="1"/>
</dbReference>
<protein>
    <submittedName>
        <fullName evidence="1">Transposase</fullName>
    </submittedName>
</protein>
<dbReference type="AlphaFoldDB" id="A0A0B1ZL33"/>
<dbReference type="GO" id="GO:0004803">
    <property type="term" value="F:transposase activity"/>
    <property type="evidence" value="ECO:0007669"/>
    <property type="project" value="InterPro"/>
</dbReference>
<sequence>MGQITVMTGPERRRRWRDEERFEILAEAFAPGACVADVARRRDVSTSLIYTWRRNLRREQAEGASLPMGEATFAQAVLAKEEKVDGCDCCAVITVELGEGRLIRISAGAPAALVNATLKALR</sequence>